<dbReference type="InterPro" id="IPR016169">
    <property type="entry name" value="FAD-bd_PCMH_sub2"/>
</dbReference>
<dbReference type="Pfam" id="PF01565">
    <property type="entry name" value="FAD_binding_4"/>
    <property type="match status" value="1"/>
</dbReference>
<evidence type="ECO:0000313" key="9">
    <source>
        <dbReference type="EMBL" id="KAK3316949.1"/>
    </source>
</evidence>
<protein>
    <recommendedName>
        <fullName evidence="2">Delta(24)-sterol reductase</fullName>
        <ecNumber evidence="2">1.3.1.72</ecNumber>
    </recommendedName>
</protein>
<dbReference type="InterPro" id="IPR036318">
    <property type="entry name" value="FAD-bd_PCMH-like_sf"/>
</dbReference>
<proteinExistence type="predicted"/>
<evidence type="ECO:0000259" key="8">
    <source>
        <dbReference type="PROSITE" id="PS51387"/>
    </source>
</evidence>
<comment type="caution">
    <text evidence="9">The sequence shown here is derived from an EMBL/GenBank/DDBJ whole genome shotgun (WGS) entry which is preliminary data.</text>
</comment>
<evidence type="ECO:0000256" key="2">
    <source>
        <dbReference type="ARBA" id="ARBA00012405"/>
    </source>
</evidence>
<dbReference type="GO" id="GO:0016020">
    <property type="term" value="C:membrane"/>
    <property type="evidence" value="ECO:0007669"/>
    <property type="project" value="UniProtKB-SubCell"/>
</dbReference>
<keyword evidence="10" id="KW-1185">Reference proteome</keyword>
<organism evidence="9 10">
    <name type="scientific">Apodospora peruviana</name>
    <dbReference type="NCBI Taxonomy" id="516989"/>
    <lineage>
        <taxon>Eukaryota</taxon>
        <taxon>Fungi</taxon>
        <taxon>Dikarya</taxon>
        <taxon>Ascomycota</taxon>
        <taxon>Pezizomycotina</taxon>
        <taxon>Sordariomycetes</taxon>
        <taxon>Sordariomycetidae</taxon>
        <taxon>Sordariales</taxon>
        <taxon>Lasiosphaeriaceae</taxon>
        <taxon>Apodospora</taxon>
    </lineage>
</organism>
<dbReference type="PROSITE" id="PS51387">
    <property type="entry name" value="FAD_PCMH"/>
    <property type="match status" value="1"/>
</dbReference>
<dbReference type="Gene3D" id="3.30.465.10">
    <property type="match status" value="1"/>
</dbReference>
<keyword evidence="5" id="KW-0560">Oxidoreductase</keyword>
<sequence length="521" mass="58855">MDGKAHSEAVAAVAARTRQLFETKTPYRVYHGSTNSTRRSYKNASNIVDTSSLNRVLKIDPLTKTALVEPNVPMDALVTATLSHNLIPLVVMEFPGITVGGGFSGTSGESSSFRYGAFDATINWIEIVLPNGDVQRASKTAENKDLFWGAASAFGTMGVVTLLEVQLRDAAQYVELTYTHVNNFEKVVSTLQKETADSSANDYVDGITFSLDSTVICTGKLVDTIPPDSESNSPKRFLRARDPWFYVHAQRIEKSLLKTGNETHRDYIPLVDYLFRYDRGAFWTGRYAFRYFLTPFNRITRFLLNPFMHTRVMYRALHRSGLSDFHVVQDVGVPYAHANEFAGWVDKTLHTYPIWLCPLRLRRTTPDAAHGLHAELADPTVPEYLNFGVWGPISFNRRECVRLNRELEQEVSRLDGKKCLYAHAYYTEDEFWAEYDRHSYDKLRGKYGASYLPSVYDKVKVDVDAEEAAARASVGAMLLTFVWGIWPIAGLYGVYRAVLGGDYLLKKERRVKIPVGGRKQD</sequence>
<dbReference type="InterPro" id="IPR040165">
    <property type="entry name" value="Diminuto-like"/>
</dbReference>
<evidence type="ECO:0000256" key="1">
    <source>
        <dbReference type="ARBA" id="ARBA00004167"/>
    </source>
</evidence>
<dbReference type="EC" id="1.3.1.72" evidence="2"/>
<dbReference type="GO" id="GO:0050614">
    <property type="term" value="F:Delta24-sterol reductase activity"/>
    <property type="evidence" value="ECO:0007669"/>
    <property type="project" value="UniProtKB-EC"/>
</dbReference>
<dbReference type="GO" id="GO:0000246">
    <property type="term" value="F:Delta24(24-1) sterol reductase activity"/>
    <property type="evidence" value="ECO:0007669"/>
    <property type="project" value="TreeGrafter"/>
</dbReference>
<reference evidence="9" key="2">
    <citation type="submission" date="2023-06" db="EMBL/GenBank/DDBJ databases">
        <authorList>
            <consortium name="Lawrence Berkeley National Laboratory"/>
            <person name="Haridas S."/>
            <person name="Hensen N."/>
            <person name="Bonometti L."/>
            <person name="Westerberg I."/>
            <person name="Brannstrom I.O."/>
            <person name="Guillou S."/>
            <person name="Cros-Aarteil S."/>
            <person name="Calhoun S."/>
            <person name="Kuo A."/>
            <person name="Mondo S."/>
            <person name="Pangilinan J."/>
            <person name="Riley R."/>
            <person name="Labutti K."/>
            <person name="Andreopoulos B."/>
            <person name="Lipzen A."/>
            <person name="Chen C."/>
            <person name="Yanf M."/>
            <person name="Daum C."/>
            <person name="Ng V."/>
            <person name="Clum A."/>
            <person name="Steindorff A."/>
            <person name="Ohm R."/>
            <person name="Martin F."/>
            <person name="Silar P."/>
            <person name="Natvig D."/>
            <person name="Lalanne C."/>
            <person name="Gautier V."/>
            <person name="Ament-Velasquez S.L."/>
            <person name="Kruys A."/>
            <person name="Hutchinson M.I."/>
            <person name="Powell A.J."/>
            <person name="Barry K."/>
            <person name="Miller A.N."/>
            <person name="Grigoriev I.V."/>
            <person name="Debuchy R."/>
            <person name="Gladieux P."/>
            <person name="Thoren M.H."/>
            <person name="Johannesson H."/>
        </authorList>
    </citation>
    <scope>NUCLEOTIDE SEQUENCE</scope>
    <source>
        <strain evidence="9">CBS 118394</strain>
    </source>
</reference>
<dbReference type="PANTHER" id="PTHR10801:SF0">
    <property type="entry name" value="DELTA(24)-STEROL REDUCTASE"/>
    <property type="match status" value="1"/>
</dbReference>
<feature type="domain" description="FAD-binding PCMH-type" evidence="8">
    <location>
        <begin position="1"/>
        <end position="170"/>
    </location>
</feature>
<keyword evidence="6 7" id="KW-0472">Membrane</keyword>
<gene>
    <name evidence="9" type="ORF">B0H66DRAFT_562450</name>
</gene>
<dbReference type="GO" id="GO:0071949">
    <property type="term" value="F:FAD binding"/>
    <property type="evidence" value="ECO:0007669"/>
    <property type="project" value="InterPro"/>
</dbReference>
<comment type="subcellular location">
    <subcellularLocation>
        <location evidence="1">Membrane</location>
        <topology evidence="1">Single-pass membrane protein</topology>
    </subcellularLocation>
</comment>
<evidence type="ECO:0000256" key="4">
    <source>
        <dbReference type="ARBA" id="ARBA00022989"/>
    </source>
</evidence>
<dbReference type="EMBL" id="JAUEDM010000005">
    <property type="protein sequence ID" value="KAK3316949.1"/>
    <property type="molecule type" value="Genomic_DNA"/>
</dbReference>
<keyword evidence="4 7" id="KW-1133">Transmembrane helix</keyword>
<feature type="transmembrane region" description="Helical" evidence="7">
    <location>
        <begin position="476"/>
        <end position="499"/>
    </location>
</feature>
<evidence type="ECO:0000256" key="6">
    <source>
        <dbReference type="ARBA" id="ARBA00023136"/>
    </source>
</evidence>
<dbReference type="FunFam" id="3.30.465.10:FF:000031">
    <property type="entry name" value="FAD binding domain protein"/>
    <property type="match status" value="1"/>
</dbReference>
<dbReference type="GO" id="GO:0008202">
    <property type="term" value="P:steroid metabolic process"/>
    <property type="evidence" value="ECO:0007669"/>
    <property type="project" value="TreeGrafter"/>
</dbReference>
<name>A0AAE0I2B0_9PEZI</name>
<evidence type="ECO:0000256" key="5">
    <source>
        <dbReference type="ARBA" id="ARBA00023002"/>
    </source>
</evidence>
<keyword evidence="3 7" id="KW-0812">Transmembrane</keyword>
<dbReference type="InterPro" id="IPR006094">
    <property type="entry name" value="Oxid_FAD_bind_N"/>
</dbReference>
<dbReference type="PANTHER" id="PTHR10801">
    <property type="entry name" value="24-DEHYDROCHOLESTEROL REDUCTASE"/>
    <property type="match status" value="1"/>
</dbReference>
<evidence type="ECO:0000256" key="7">
    <source>
        <dbReference type="SAM" id="Phobius"/>
    </source>
</evidence>
<dbReference type="AlphaFoldDB" id="A0AAE0I2B0"/>
<dbReference type="Proteomes" id="UP001283341">
    <property type="component" value="Unassembled WGS sequence"/>
</dbReference>
<dbReference type="SUPFAM" id="SSF56176">
    <property type="entry name" value="FAD-binding/transporter-associated domain-like"/>
    <property type="match status" value="1"/>
</dbReference>
<evidence type="ECO:0000313" key="10">
    <source>
        <dbReference type="Proteomes" id="UP001283341"/>
    </source>
</evidence>
<evidence type="ECO:0000256" key="3">
    <source>
        <dbReference type="ARBA" id="ARBA00022692"/>
    </source>
</evidence>
<dbReference type="InterPro" id="IPR016166">
    <property type="entry name" value="FAD-bd_PCMH"/>
</dbReference>
<accession>A0AAE0I2B0</accession>
<reference evidence="9" key="1">
    <citation type="journal article" date="2023" name="Mol. Phylogenet. Evol.">
        <title>Genome-scale phylogeny and comparative genomics of the fungal order Sordariales.</title>
        <authorList>
            <person name="Hensen N."/>
            <person name="Bonometti L."/>
            <person name="Westerberg I."/>
            <person name="Brannstrom I.O."/>
            <person name="Guillou S."/>
            <person name="Cros-Aarteil S."/>
            <person name="Calhoun S."/>
            <person name="Haridas S."/>
            <person name="Kuo A."/>
            <person name="Mondo S."/>
            <person name="Pangilinan J."/>
            <person name="Riley R."/>
            <person name="LaButti K."/>
            <person name="Andreopoulos B."/>
            <person name="Lipzen A."/>
            <person name="Chen C."/>
            <person name="Yan M."/>
            <person name="Daum C."/>
            <person name="Ng V."/>
            <person name="Clum A."/>
            <person name="Steindorff A."/>
            <person name="Ohm R.A."/>
            <person name="Martin F."/>
            <person name="Silar P."/>
            <person name="Natvig D.O."/>
            <person name="Lalanne C."/>
            <person name="Gautier V."/>
            <person name="Ament-Velasquez S.L."/>
            <person name="Kruys A."/>
            <person name="Hutchinson M.I."/>
            <person name="Powell A.J."/>
            <person name="Barry K."/>
            <person name="Miller A.N."/>
            <person name="Grigoriev I.V."/>
            <person name="Debuchy R."/>
            <person name="Gladieux P."/>
            <person name="Hiltunen Thoren M."/>
            <person name="Johannesson H."/>
        </authorList>
    </citation>
    <scope>NUCLEOTIDE SEQUENCE</scope>
    <source>
        <strain evidence="9">CBS 118394</strain>
    </source>
</reference>
<dbReference type="GO" id="GO:0005737">
    <property type="term" value="C:cytoplasm"/>
    <property type="evidence" value="ECO:0007669"/>
    <property type="project" value="TreeGrafter"/>
</dbReference>